<dbReference type="EMBL" id="LSFN01000007">
    <property type="protein sequence ID" value="OAB75636.1"/>
    <property type="molecule type" value="Genomic_DNA"/>
</dbReference>
<gene>
    <name evidence="2" type="ORF">PNBC_08060</name>
</gene>
<proteinExistence type="predicted"/>
<reference evidence="2 3" key="1">
    <citation type="submission" date="2016-02" db="EMBL/GenBank/DDBJ databases">
        <title>Paenibacillus sp. LPB0068, isolated from Crassostrea gigas.</title>
        <authorList>
            <person name="Shin S.-K."/>
            <person name="Yi H."/>
        </authorList>
    </citation>
    <scope>NUCLEOTIDE SEQUENCE [LARGE SCALE GENOMIC DNA]</scope>
    <source>
        <strain evidence="2 3">LPB0068</strain>
    </source>
</reference>
<evidence type="ECO:0000313" key="2">
    <source>
        <dbReference type="EMBL" id="OAB75636.1"/>
    </source>
</evidence>
<keyword evidence="3" id="KW-1185">Reference proteome</keyword>
<dbReference type="Pfam" id="PF07833">
    <property type="entry name" value="Cu_amine_oxidN1"/>
    <property type="match status" value="1"/>
</dbReference>
<evidence type="ECO:0000313" key="3">
    <source>
        <dbReference type="Proteomes" id="UP000077134"/>
    </source>
</evidence>
<dbReference type="Proteomes" id="UP000077134">
    <property type="component" value="Unassembled WGS sequence"/>
</dbReference>
<feature type="domain" description="Copper amine oxidase-like N-terminal" evidence="1">
    <location>
        <begin position="25"/>
        <end position="73"/>
    </location>
</feature>
<comment type="caution">
    <text evidence="2">The sequence shown here is derived from an EMBL/GenBank/DDBJ whole genome shotgun (WGS) entry which is preliminary data.</text>
</comment>
<dbReference type="InterPro" id="IPR012854">
    <property type="entry name" value="Cu_amine_oxidase-like_N"/>
</dbReference>
<sequence>MNHGISFLLDGETWTPKDPNGNKLTPISYKGTTYVPLKSVAEAAGVDVEYEAAKQQISLNTKTSSTTISTGERVPFSVDNVSHFLIDLDKSGITRNRAELLFGEVQYETAFTVTKVNVAGADFGFNVKKGTKRIGVLIGYHANEEDLDFKRTARYSIMDSKGQSLAAGSITDGAVVSNEIVIPNNETVFTVNFESGATSSTGTGYMIWDESWLEF</sequence>
<name>A0A167EKP0_9BACL</name>
<dbReference type="KEGG" id="pcx:LPB68_21770"/>
<organism evidence="2 3">
    <name type="scientific">Paenibacillus crassostreae</name>
    <dbReference type="NCBI Taxonomy" id="1763538"/>
    <lineage>
        <taxon>Bacteria</taxon>
        <taxon>Bacillati</taxon>
        <taxon>Bacillota</taxon>
        <taxon>Bacilli</taxon>
        <taxon>Bacillales</taxon>
        <taxon>Paenibacillaceae</taxon>
        <taxon>Paenibacillus</taxon>
    </lineage>
</organism>
<accession>A0A167EKP0</accession>
<protein>
    <recommendedName>
        <fullName evidence="1">Copper amine oxidase-like N-terminal domain-containing protein</fullName>
    </recommendedName>
</protein>
<dbReference type="AlphaFoldDB" id="A0A167EKP0"/>
<evidence type="ECO:0000259" key="1">
    <source>
        <dbReference type="Pfam" id="PF07833"/>
    </source>
</evidence>